<accession>A0A2P8E754</accession>
<proteinExistence type="predicted"/>
<evidence type="ECO:0000313" key="2">
    <source>
        <dbReference type="EMBL" id="PSL05304.1"/>
    </source>
</evidence>
<evidence type="ECO:0000256" key="1">
    <source>
        <dbReference type="SAM" id="MobiDB-lite"/>
    </source>
</evidence>
<dbReference type="AlphaFoldDB" id="A0A2P8E754"/>
<comment type="caution">
    <text evidence="2">The sequence shown here is derived from an EMBL/GenBank/DDBJ whole genome shotgun (WGS) entry which is preliminary data.</text>
</comment>
<dbReference type="OrthoDB" id="4453977at2"/>
<feature type="region of interest" description="Disordered" evidence="1">
    <location>
        <begin position="251"/>
        <end position="273"/>
    </location>
</feature>
<reference evidence="2 3" key="1">
    <citation type="submission" date="2018-03" db="EMBL/GenBank/DDBJ databases">
        <title>Genomic Encyclopedia of Archaeal and Bacterial Type Strains, Phase II (KMG-II): from individual species to whole genera.</title>
        <authorList>
            <person name="Goeker M."/>
        </authorList>
    </citation>
    <scope>NUCLEOTIDE SEQUENCE [LARGE SCALE GENOMIC DNA]</scope>
    <source>
        <strain evidence="2 3">DSM 45211</strain>
    </source>
</reference>
<gene>
    <name evidence="2" type="ORF">CLV30_104170</name>
</gene>
<organism evidence="2 3">
    <name type="scientific">Haloactinopolyspora alba</name>
    <dbReference type="NCBI Taxonomy" id="648780"/>
    <lineage>
        <taxon>Bacteria</taxon>
        <taxon>Bacillati</taxon>
        <taxon>Actinomycetota</taxon>
        <taxon>Actinomycetes</taxon>
        <taxon>Jiangellales</taxon>
        <taxon>Jiangellaceae</taxon>
        <taxon>Haloactinopolyspora</taxon>
    </lineage>
</organism>
<feature type="compositionally biased region" description="Basic and acidic residues" evidence="1">
    <location>
        <begin position="253"/>
        <end position="265"/>
    </location>
</feature>
<dbReference type="RefSeq" id="WP_106536557.1">
    <property type="nucleotide sequence ID" value="NZ_ML142899.1"/>
</dbReference>
<name>A0A2P8E754_9ACTN</name>
<dbReference type="EMBL" id="PYGE01000004">
    <property type="protein sequence ID" value="PSL05304.1"/>
    <property type="molecule type" value="Genomic_DNA"/>
</dbReference>
<protein>
    <recommendedName>
        <fullName evidence="4">DNA-directed RNA polymerase specialized sigma24 family protein</fullName>
    </recommendedName>
</protein>
<keyword evidence="3" id="KW-1185">Reference proteome</keyword>
<sequence length="273" mass="29205">MTVDTAARGHDSLITDQLNAEWSVLGGRPVPRNWSLPPLAWCTCLSDAFDVIAHARRHRPDDADELLLALLARHIDGADELAGRLVLQVMLGRAVNLARRAHRHGAHGIRGDLAQLTAAAVAGLWQAIAAYPVRRRRSKVSVNLSMDALRYFTALLDDRAVEIPDHLVTETPESVLTAPTPAPALELLQTLAWGVDVGAIDADDAALLTGVYCPGPGQAGGANAAAARLGLTAAAVRQRCRRATKVLAAATRSHGDRSRSPRFDTVDTITNIR</sequence>
<evidence type="ECO:0008006" key="4">
    <source>
        <dbReference type="Google" id="ProtNLM"/>
    </source>
</evidence>
<dbReference type="Proteomes" id="UP000243528">
    <property type="component" value="Unassembled WGS sequence"/>
</dbReference>
<evidence type="ECO:0000313" key="3">
    <source>
        <dbReference type="Proteomes" id="UP000243528"/>
    </source>
</evidence>